<dbReference type="EMBL" id="OA564733">
    <property type="protein sequence ID" value="CAD7195385.1"/>
    <property type="molecule type" value="Genomic_DNA"/>
</dbReference>
<sequence length="105" mass="11828">MVLLHLITTIDTTLDSLFRHNAMGDSLLGTLPVSSGWNTIGTPGRTQSQRQPSPGLQQEVEEPPHRVFDEEIPPPKTFSCPKCEMVFRQLEPLQYHVETCLELTN</sequence>
<feature type="region of interest" description="Disordered" evidence="1">
    <location>
        <begin position="38"/>
        <end position="73"/>
    </location>
</feature>
<gene>
    <name evidence="2" type="ORF">TDIB3V08_LOCUS1769</name>
</gene>
<protein>
    <recommendedName>
        <fullName evidence="3">C2H2-type domain-containing protein</fullName>
    </recommendedName>
</protein>
<name>A0A7R8VBM5_TIMDO</name>
<evidence type="ECO:0000256" key="1">
    <source>
        <dbReference type="SAM" id="MobiDB-lite"/>
    </source>
</evidence>
<dbReference type="AlphaFoldDB" id="A0A7R8VBM5"/>
<accession>A0A7R8VBM5</accession>
<proteinExistence type="predicted"/>
<feature type="compositionally biased region" description="Polar residues" evidence="1">
    <location>
        <begin position="38"/>
        <end position="56"/>
    </location>
</feature>
<reference evidence="2" key="1">
    <citation type="submission" date="2020-11" db="EMBL/GenBank/DDBJ databases">
        <authorList>
            <person name="Tran Van P."/>
        </authorList>
    </citation>
    <scope>NUCLEOTIDE SEQUENCE</scope>
</reference>
<evidence type="ECO:0008006" key="3">
    <source>
        <dbReference type="Google" id="ProtNLM"/>
    </source>
</evidence>
<organism evidence="2">
    <name type="scientific">Timema douglasi</name>
    <name type="common">Walking stick</name>
    <dbReference type="NCBI Taxonomy" id="61478"/>
    <lineage>
        <taxon>Eukaryota</taxon>
        <taxon>Metazoa</taxon>
        <taxon>Ecdysozoa</taxon>
        <taxon>Arthropoda</taxon>
        <taxon>Hexapoda</taxon>
        <taxon>Insecta</taxon>
        <taxon>Pterygota</taxon>
        <taxon>Neoptera</taxon>
        <taxon>Polyneoptera</taxon>
        <taxon>Phasmatodea</taxon>
        <taxon>Timematodea</taxon>
        <taxon>Timematoidea</taxon>
        <taxon>Timematidae</taxon>
        <taxon>Timema</taxon>
    </lineage>
</organism>
<evidence type="ECO:0000313" key="2">
    <source>
        <dbReference type="EMBL" id="CAD7195385.1"/>
    </source>
</evidence>